<comment type="caution">
    <text evidence="2">The sequence shown here is derived from an EMBL/GenBank/DDBJ whole genome shotgun (WGS) entry which is preliminary data.</text>
</comment>
<protein>
    <submittedName>
        <fullName evidence="2">Uncharacterized protein</fullName>
    </submittedName>
</protein>
<dbReference type="Proteomes" id="UP000012062">
    <property type="component" value="Unassembled WGS sequence"/>
</dbReference>
<dbReference type="EMBL" id="CAUM01000148">
    <property type="protein sequence ID" value="CCV08686.1"/>
    <property type="molecule type" value="Genomic_DNA"/>
</dbReference>
<feature type="compositionally biased region" description="Low complexity" evidence="1">
    <location>
        <begin position="215"/>
        <end position="227"/>
    </location>
</feature>
<sequence length="283" mass="30531">MLLDQVGNRIGIVGQHAVTGVGNLGALVSDSDPALFRHKLGRELEWPELQIRRECVEAGSCDTGGCFVTLIPISIFDGILQNRSTGLFMVKGGDERRSSNPVGRRFLPERAEQPDDEADAERNAEQAEILRPVLVGRNVGDKCGCRGIAGAGNAGQHAPDEQNRVGPGDGADQIVDGEGEHGGEQDRPPSEPVAQPAHDGRENELHRRIDEQQPAALDGRLADADAGQFPEIGRQHRHDHAEADNVEQQRGENERKAPPGGFWVDHDGYLLGPPGAKAKAPYR</sequence>
<feature type="compositionally biased region" description="Basic and acidic residues" evidence="1">
    <location>
        <begin position="239"/>
        <end position="257"/>
    </location>
</feature>
<name>M5F9U2_9HYPH</name>
<reference evidence="2 3" key="1">
    <citation type="submission" date="2013-02" db="EMBL/GenBank/DDBJ databases">
        <authorList>
            <person name="Genoscope - CEA"/>
        </authorList>
    </citation>
    <scope>NUCLEOTIDE SEQUENCE [LARGE SCALE GENOMIC DNA]</scope>
    <source>
        <strain evidence="2 3">STM 2683</strain>
    </source>
</reference>
<proteinExistence type="predicted"/>
<evidence type="ECO:0000256" key="1">
    <source>
        <dbReference type="SAM" id="MobiDB-lite"/>
    </source>
</evidence>
<organism evidence="2 3">
    <name type="scientific">Mesorhizobium metallidurans STM 2683</name>
    <dbReference type="NCBI Taxonomy" id="1297569"/>
    <lineage>
        <taxon>Bacteria</taxon>
        <taxon>Pseudomonadati</taxon>
        <taxon>Pseudomonadota</taxon>
        <taxon>Alphaproteobacteria</taxon>
        <taxon>Hyphomicrobiales</taxon>
        <taxon>Phyllobacteriaceae</taxon>
        <taxon>Mesorhizobium</taxon>
    </lineage>
</organism>
<gene>
    <name evidence="2" type="ORF">MESS2_780033</name>
</gene>
<evidence type="ECO:0000313" key="2">
    <source>
        <dbReference type="EMBL" id="CCV08686.1"/>
    </source>
</evidence>
<accession>M5F9U2</accession>
<keyword evidence="3" id="KW-1185">Reference proteome</keyword>
<feature type="region of interest" description="Disordered" evidence="1">
    <location>
        <begin position="150"/>
        <end position="283"/>
    </location>
</feature>
<dbReference type="AlphaFoldDB" id="M5F9U2"/>
<feature type="compositionally biased region" description="Basic and acidic residues" evidence="1">
    <location>
        <begin position="178"/>
        <end position="189"/>
    </location>
</feature>
<feature type="compositionally biased region" description="Basic and acidic residues" evidence="1">
    <location>
        <begin position="198"/>
        <end position="211"/>
    </location>
</feature>
<feature type="region of interest" description="Disordered" evidence="1">
    <location>
        <begin position="91"/>
        <end position="125"/>
    </location>
</feature>
<evidence type="ECO:0000313" key="3">
    <source>
        <dbReference type="Proteomes" id="UP000012062"/>
    </source>
</evidence>